<dbReference type="Proteomes" id="UP001163719">
    <property type="component" value="Unassembled WGS sequence"/>
</dbReference>
<evidence type="ECO:0000313" key="3">
    <source>
        <dbReference type="Proteomes" id="UP001163719"/>
    </source>
</evidence>
<protein>
    <recommendedName>
        <fullName evidence="1">Lipid/polyisoprenoid-binding YceI-like domain-containing protein</fullName>
    </recommendedName>
</protein>
<sequence length="167" mass="18922">MKPFLTYILVFLGILASAQENYIQINGSTNVNNFKCVNKTFKSTIGTHIIAEKQLPSLALKVEDFDCKNKIMTSDFQKTLLAEKYPYLNIKFLSIDKNDTVYNAKIEVKMIDKSKTYNVAFCLENGKLIGKRTVKFSDFNIKTPKKMGGMIVVKDDLNLEFALSANL</sequence>
<comment type="caution">
    <text evidence="2">The sequence shown here is derived from an EMBL/GenBank/DDBJ whole genome shotgun (WGS) entry which is preliminary data.</text>
</comment>
<evidence type="ECO:0000259" key="1">
    <source>
        <dbReference type="Pfam" id="PF04264"/>
    </source>
</evidence>
<reference evidence="2" key="1">
    <citation type="submission" date="2022-10" db="EMBL/GenBank/DDBJ databases">
        <title>Chryseobacterium babae sp. nov. isolated from the gut of the beetle Oryctes rhinoceros, and Chryseobacterium kimseyorum sp. nov., isolated from a stick insect rearing cage.</title>
        <authorList>
            <person name="Shelomi M."/>
            <person name="Han C.-J."/>
            <person name="Chen W.-M."/>
            <person name="Chen H.-K."/>
            <person name="Liaw S.-J."/>
            <person name="Muhle E."/>
            <person name="Clermont D."/>
        </authorList>
    </citation>
    <scope>NUCLEOTIDE SEQUENCE</scope>
    <source>
        <strain evidence="2">WLa1L2M3</strain>
    </source>
</reference>
<dbReference type="RefSeq" id="WP_264741683.1">
    <property type="nucleotide sequence ID" value="NZ_JAPDHV010000001.1"/>
</dbReference>
<accession>A0ABT3HIU2</accession>
<keyword evidence="3" id="KW-1185">Reference proteome</keyword>
<feature type="domain" description="Lipid/polyisoprenoid-binding YceI-like" evidence="1">
    <location>
        <begin position="56"/>
        <end position="164"/>
    </location>
</feature>
<dbReference type="Gene3D" id="2.40.128.110">
    <property type="entry name" value="Lipid/polyisoprenoid-binding, YceI-like"/>
    <property type="match status" value="1"/>
</dbReference>
<name>A0ABT3HIU2_9FLAO</name>
<evidence type="ECO:0000313" key="2">
    <source>
        <dbReference type="EMBL" id="MCW3159704.1"/>
    </source>
</evidence>
<gene>
    <name evidence="2" type="ORF">OH806_00235</name>
</gene>
<dbReference type="Pfam" id="PF04264">
    <property type="entry name" value="YceI"/>
    <property type="match status" value="1"/>
</dbReference>
<dbReference type="EMBL" id="JAPDHV010000001">
    <property type="protein sequence ID" value="MCW3159704.1"/>
    <property type="molecule type" value="Genomic_DNA"/>
</dbReference>
<dbReference type="InterPro" id="IPR007372">
    <property type="entry name" value="Lipid/polyisoprenoid-bd_YceI"/>
</dbReference>
<organism evidence="2 3">
    <name type="scientific">Chryseobacterium oryctis</name>
    <dbReference type="NCBI Taxonomy" id="2952618"/>
    <lineage>
        <taxon>Bacteria</taxon>
        <taxon>Pseudomonadati</taxon>
        <taxon>Bacteroidota</taxon>
        <taxon>Flavobacteriia</taxon>
        <taxon>Flavobacteriales</taxon>
        <taxon>Weeksellaceae</taxon>
        <taxon>Chryseobacterium group</taxon>
        <taxon>Chryseobacterium</taxon>
    </lineage>
</organism>
<proteinExistence type="predicted"/>
<dbReference type="SUPFAM" id="SSF101874">
    <property type="entry name" value="YceI-like"/>
    <property type="match status" value="1"/>
</dbReference>
<dbReference type="InterPro" id="IPR036761">
    <property type="entry name" value="TTHA0802/YceI-like_sf"/>
</dbReference>